<name>A0A644Y8A8_9ZZZZ</name>
<dbReference type="GO" id="GO:0004536">
    <property type="term" value="F:DNA nuclease activity"/>
    <property type="evidence" value="ECO:0007669"/>
    <property type="project" value="InterPro"/>
</dbReference>
<dbReference type="GO" id="GO:0005829">
    <property type="term" value="C:cytosol"/>
    <property type="evidence" value="ECO:0007669"/>
    <property type="project" value="TreeGrafter"/>
</dbReference>
<protein>
    <submittedName>
        <fullName evidence="3">D-aminoacyl-tRNA deacylase</fullName>
        <ecNumber evidence="3">3.1.1.96</ecNumber>
    </submittedName>
</protein>
<dbReference type="PANTHER" id="PTHR46124">
    <property type="entry name" value="D-AMINOACYL-TRNA DEACYLASE"/>
    <property type="match status" value="1"/>
</dbReference>
<gene>
    <name evidence="3" type="primary">dtd3_11</name>
    <name evidence="3" type="ORF">SDC9_70659</name>
</gene>
<dbReference type="GO" id="GO:0046872">
    <property type="term" value="F:metal ion binding"/>
    <property type="evidence" value="ECO:0007669"/>
    <property type="project" value="UniProtKB-KW"/>
</dbReference>
<dbReference type="GO" id="GO:0051499">
    <property type="term" value="F:D-aminoacyl-tRNA deacylase activity"/>
    <property type="evidence" value="ECO:0007669"/>
    <property type="project" value="UniProtKB-EC"/>
</dbReference>
<keyword evidence="2 3" id="KW-0378">Hydrolase</keyword>
<dbReference type="InterPro" id="IPR032466">
    <property type="entry name" value="Metal_Hydrolase"/>
</dbReference>
<accession>A0A644Y8A8</accession>
<dbReference type="CDD" id="cd01310">
    <property type="entry name" value="TatD_DNAse"/>
    <property type="match status" value="1"/>
</dbReference>
<keyword evidence="1" id="KW-0479">Metal-binding</keyword>
<evidence type="ECO:0000256" key="2">
    <source>
        <dbReference type="ARBA" id="ARBA00022801"/>
    </source>
</evidence>
<comment type="caution">
    <text evidence="3">The sequence shown here is derived from an EMBL/GenBank/DDBJ whole genome shotgun (WGS) entry which is preliminary data.</text>
</comment>
<dbReference type="SUPFAM" id="SSF51556">
    <property type="entry name" value="Metallo-dependent hydrolases"/>
    <property type="match status" value="1"/>
</dbReference>
<dbReference type="PROSITE" id="PS01091">
    <property type="entry name" value="TATD_3"/>
    <property type="match status" value="1"/>
</dbReference>
<dbReference type="InterPro" id="IPR015991">
    <property type="entry name" value="TatD/YcfH-like"/>
</dbReference>
<organism evidence="3">
    <name type="scientific">bioreactor metagenome</name>
    <dbReference type="NCBI Taxonomy" id="1076179"/>
    <lineage>
        <taxon>unclassified sequences</taxon>
        <taxon>metagenomes</taxon>
        <taxon>ecological metagenomes</taxon>
    </lineage>
</organism>
<proteinExistence type="predicted"/>
<evidence type="ECO:0000313" key="3">
    <source>
        <dbReference type="EMBL" id="MPM24178.1"/>
    </source>
</evidence>
<dbReference type="EMBL" id="VSSQ01004203">
    <property type="protein sequence ID" value="MPM24178.1"/>
    <property type="molecule type" value="Genomic_DNA"/>
</dbReference>
<evidence type="ECO:0000256" key="1">
    <source>
        <dbReference type="ARBA" id="ARBA00022723"/>
    </source>
</evidence>
<dbReference type="PIRSF" id="PIRSF005902">
    <property type="entry name" value="DNase_TatD"/>
    <property type="match status" value="1"/>
</dbReference>
<dbReference type="NCBIfam" id="TIGR00010">
    <property type="entry name" value="YchF/TatD family DNA exonuclease"/>
    <property type="match status" value="1"/>
</dbReference>
<dbReference type="InterPro" id="IPR018228">
    <property type="entry name" value="DNase_TatD-rel_CS"/>
</dbReference>
<dbReference type="Pfam" id="PF01026">
    <property type="entry name" value="TatD_DNase"/>
    <property type="match status" value="1"/>
</dbReference>
<dbReference type="PANTHER" id="PTHR46124:SF2">
    <property type="entry name" value="D-AMINOACYL-TRNA DEACYLASE"/>
    <property type="match status" value="1"/>
</dbReference>
<dbReference type="EC" id="3.1.1.96" evidence="3"/>
<sequence length="252" mass="27987">MTLFDSHAHYCDERFDDDRDSLLAAMPDAGLVGILNVPSDLEESARCIELAAHYPFMWAAAGVHPQAADGWTGGSEEELRRLLSLPKCVALGEMGLDYVVGEVPKDIQKSVFLKQLEIAREMDKPVIIHDREAHSDTFEMLKNSGCRGVLHCYSGSAELAREYVKLGWYISFTGVVTFKNAKKSHEAVKAVPMDRILIETDCPYLAPEPYRGTRNDSRLVRYTCEAVATVLGKTPETIGTLTAENARRCFSV</sequence>
<reference evidence="3" key="1">
    <citation type="submission" date="2019-08" db="EMBL/GenBank/DDBJ databases">
        <authorList>
            <person name="Kucharzyk K."/>
            <person name="Murdoch R.W."/>
            <person name="Higgins S."/>
            <person name="Loffler F."/>
        </authorList>
    </citation>
    <scope>NUCLEOTIDE SEQUENCE</scope>
</reference>
<dbReference type="Gene3D" id="3.20.20.140">
    <property type="entry name" value="Metal-dependent hydrolases"/>
    <property type="match status" value="1"/>
</dbReference>
<dbReference type="AlphaFoldDB" id="A0A644Y8A8"/>
<dbReference type="FunFam" id="3.20.20.140:FF:000005">
    <property type="entry name" value="TatD family hydrolase"/>
    <property type="match status" value="1"/>
</dbReference>
<dbReference type="InterPro" id="IPR001130">
    <property type="entry name" value="TatD-like"/>
</dbReference>